<dbReference type="RefSeq" id="WP_270040443.1">
    <property type="nucleotide sequence ID" value="NZ_JAPDOD010000010.1"/>
</dbReference>
<dbReference type="Pfam" id="PF00817">
    <property type="entry name" value="IMS"/>
    <property type="match status" value="1"/>
</dbReference>
<feature type="region of interest" description="Disordered" evidence="3">
    <location>
        <begin position="132"/>
        <end position="293"/>
    </location>
</feature>
<dbReference type="PROSITE" id="PS50173">
    <property type="entry name" value="UMUC"/>
    <property type="match status" value="1"/>
</dbReference>
<dbReference type="InterPro" id="IPR001126">
    <property type="entry name" value="UmuC"/>
</dbReference>
<feature type="compositionally biased region" description="Pro residues" evidence="3">
    <location>
        <begin position="191"/>
        <end position="209"/>
    </location>
</feature>
<feature type="compositionally biased region" description="Low complexity" evidence="3">
    <location>
        <begin position="273"/>
        <end position="293"/>
    </location>
</feature>
<feature type="compositionally biased region" description="Low complexity" evidence="3">
    <location>
        <begin position="140"/>
        <end position="159"/>
    </location>
</feature>
<proteinExistence type="inferred from homology"/>
<dbReference type="EMBL" id="JAPDOD010000010">
    <property type="protein sequence ID" value="MDA0161246.1"/>
    <property type="molecule type" value="Genomic_DNA"/>
</dbReference>
<protein>
    <recommendedName>
        <fullName evidence="4">UmuC domain-containing protein</fullName>
    </recommendedName>
</protein>
<accession>A0A9X3MSW7</accession>
<dbReference type="Proteomes" id="UP001149140">
    <property type="component" value="Unassembled WGS sequence"/>
</dbReference>
<feature type="compositionally biased region" description="Low complexity" evidence="3">
    <location>
        <begin position="177"/>
        <end position="190"/>
    </location>
</feature>
<comment type="similarity">
    <text evidence="1">Belongs to the DNA polymerase type-Y family.</text>
</comment>
<comment type="caution">
    <text evidence="5">The sequence shown here is derived from an EMBL/GenBank/DDBJ whole genome shotgun (WGS) entry which is preliminary data.</text>
</comment>
<evidence type="ECO:0000313" key="5">
    <source>
        <dbReference type="EMBL" id="MDA0161246.1"/>
    </source>
</evidence>
<organism evidence="5 6">
    <name type="scientific">Solirubrobacter ginsenosidimutans</name>
    <dbReference type="NCBI Taxonomy" id="490573"/>
    <lineage>
        <taxon>Bacteria</taxon>
        <taxon>Bacillati</taxon>
        <taxon>Actinomycetota</taxon>
        <taxon>Thermoleophilia</taxon>
        <taxon>Solirubrobacterales</taxon>
        <taxon>Solirubrobacteraceae</taxon>
        <taxon>Solirubrobacter</taxon>
    </lineage>
</organism>
<feature type="compositionally biased region" description="Pro residues" evidence="3">
    <location>
        <begin position="218"/>
        <end position="234"/>
    </location>
</feature>
<evidence type="ECO:0000256" key="3">
    <source>
        <dbReference type="SAM" id="MobiDB-lite"/>
    </source>
</evidence>
<comment type="function">
    <text evidence="2">Poorly processive, error-prone DNA polymerase involved in untargeted mutagenesis. Copies undamaged DNA at stalled replication forks, which arise in vivo from mismatched or misaligned primer ends. These misaligned primers can be extended by PolIV. Exhibits no 3'-5' exonuclease (proofreading) activity. May be involved in translesional synthesis, in conjunction with the beta clamp from PolIII.</text>
</comment>
<gene>
    <name evidence="5" type="ORF">OM076_13285</name>
</gene>
<dbReference type="SUPFAM" id="SSF56672">
    <property type="entry name" value="DNA/RNA polymerases"/>
    <property type="match status" value="2"/>
</dbReference>
<evidence type="ECO:0000256" key="1">
    <source>
        <dbReference type="ARBA" id="ARBA00010945"/>
    </source>
</evidence>
<feature type="compositionally biased region" description="Pro residues" evidence="3">
    <location>
        <begin position="165"/>
        <end position="176"/>
    </location>
</feature>
<reference evidence="5" key="1">
    <citation type="submission" date="2022-10" db="EMBL/GenBank/DDBJ databases">
        <title>The WGS of Solirubrobacter ginsenosidimutans DSM 21036.</title>
        <authorList>
            <person name="Jiang Z."/>
        </authorList>
    </citation>
    <scope>NUCLEOTIDE SEQUENCE</scope>
    <source>
        <strain evidence="5">DSM 21036</strain>
    </source>
</reference>
<dbReference type="InterPro" id="IPR043128">
    <property type="entry name" value="Rev_trsase/Diguanyl_cyclase"/>
</dbReference>
<dbReference type="Gene3D" id="3.40.1170.60">
    <property type="match status" value="1"/>
</dbReference>
<dbReference type="GO" id="GO:0006281">
    <property type="term" value="P:DNA repair"/>
    <property type="evidence" value="ECO:0007669"/>
    <property type="project" value="InterPro"/>
</dbReference>
<dbReference type="Gene3D" id="1.10.150.20">
    <property type="entry name" value="5' to 3' exonuclease, C-terminal subdomain"/>
    <property type="match status" value="1"/>
</dbReference>
<feature type="domain" description="UmuC" evidence="4">
    <location>
        <begin position="2"/>
        <end position="96"/>
    </location>
</feature>
<sequence length="555" mass="55962">MVVCILLPRFELAVAAGGREALAAGPLALAPEIGREPLIGETSAAAEAYGVRAGLRLGEALARCPTLRLVTPDPAGVADAWERVVAALEGIGAAVESDHPGTAWFEEQGLRSIHGGSVEGVIRTARRALAAATRGEKGGPPSLLAAFAAPPSPADSSPPVFGDPSSPPAPGAPSSPPALGAPSSPSAPRAPSSPPAPGAPSSPPAPGAPSSPSAPRAPSSPPAPGAPSSPPAPGAPVGAHTPSASATSVAFGAPGGGAPSTRGLGSPGGGTGETSIGRIGSSASSAASSGAGRVGAAPSRFAALAAAHRARARRPEIAPDSPARLAAYLAPLPVSLLSARPEVAALPEALERFGIATLGELAALSRAHLADRFGHAGTIARDLARGKDTPLRPRVPSERLQEVLELPESASGPQLERALGMLIDRVLARPERRGRTVRAVVLSAALVGGGTWRSQMTFREALADPRRMRLAITGRLTELPAPADSLRLRVEAFGPPSGDQRSLLAEPAAIRRARLREAVRQTRAAAGPDAALRILAVDPDSRVPERRLALAPWEP</sequence>
<name>A0A9X3MSW7_9ACTN</name>
<dbReference type="InterPro" id="IPR043502">
    <property type="entry name" value="DNA/RNA_pol_sf"/>
</dbReference>
<evidence type="ECO:0000313" key="6">
    <source>
        <dbReference type="Proteomes" id="UP001149140"/>
    </source>
</evidence>
<dbReference type="Gene3D" id="3.30.70.270">
    <property type="match status" value="1"/>
</dbReference>
<keyword evidence="6" id="KW-1185">Reference proteome</keyword>
<dbReference type="AlphaFoldDB" id="A0A9X3MSW7"/>
<evidence type="ECO:0000256" key="2">
    <source>
        <dbReference type="ARBA" id="ARBA00025589"/>
    </source>
</evidence>
<evidence type="ECO:0000259" key="4">
    <source>
        <dbReference type="PROSITE" id="PS50173"/>
    </source>
</evidence>